<evidence type="ECO:0000313" key="5">
    <source>
        <dbReference type="Proteomes" id="UP001275932"/>
    </source>
</evidence>
<evidence type="ECO:0000313" key="4">
    <source>
        <dbReference type="EMBL" id="MDX8415823.1"/>
    </source>
</evidence>
<sequence>MNKKYMPLFFAALLFGCAVGPDFEKPEYGQMPKSFDAENAPLFKAVEDGGDIEKWWEVFDDPLLNSLIERALEHNFDLNIARISVEQAGYQLGISKSGLFPVLDAKGGFAERGNMSGSSRGYTSAELGVGWEIDVFGGVRRGIESVEADYMAAEANKNAVRIKVASDVASAYFLYRFYCEDLSITRKNLETQEKTLKVIKERLENRLIAKLDYVRSEAQLRSTLSQIPSIEAQKESARYALELLLGLNSGALKEELKDVSGLPEFEKFVSLQVPAKLLERRPDIIEAEYKLHSAVAKIGEAEADFYPKFSITGNISYSAPAKANLFDSQYGSWSVGPTVSWNLFSSGKTYYNVKLQESLAKEAGVSWEKVVATAVKEVQEAMVSSVKQREKTEILKDVVKSNVDAYELSFKLFKAGELEFLDLLDVQRTMLVAEQSLLESRRQSLDNIILLYKSLGGGWQNNAENKD</sequence>
<comment type="similarity">
    <text evidence="1 2">Belongs to the outer membrane factor (OMF) (TC 1.B.17) family.</text>
</comment>
<dbReference type="SUPFAM" id="SSF56954">
    <property type="entry name" value="Outer membrane efflux proteins (OEP)"/>
    <property type="match status" value="1"/>
</dbReference>
<proteinExistence type="inferred from homology"/>
<dbReference type="EMBL" id="JALBUT010000007">
    <property type="protein sequence ID" value="MDX8415823.1"/>
    <property type="molecule type" value="Genomic_DNA"/>
</dbReference>
<keyword evidence="3" id="KW-0175">Coiled coil</keyword>
<dbReference type="RefSeq" id="WP_370397276.1">
    <property type="nucleotide sequence ID" value="NZ_JALBUT010000007.1"/>
</dbReference>
<dbReference type="NCBIfam" id="TIGR01845">
    <property type="entry name" value="outer_NodT"/>
    <property type="match status" value="1"/>
</dbReference>
<keyword evidence="2" id="KW-0812">Transmembrane</keyword>
<accession>A0ABU4WHW3</accession>
<organism evidence="4 5">
    <name type="scientific">Intestinicryptomonas porci</name>
    <dbReference type="NCBI Taxonomy" id="2926320"/>
    <lineage>
        <taxon>Bacteria</taxon>
        <taxon>Pseudomonadati</taxon>
        <taxon>Verrucomicrobiota</taxon>
        <taxon>Opitutia</taxon>
        <taxon>Opitutales</taxon>
        <taxon>Intestinicryptomonaceae</taxon>
        <taxon>Intestinicryptomonas</taxon>
    </lineage>
</organism>
<reference evidence="4 5" key="1">
    <citation type="submission" date="2022-03" db="EMBL/GenBank/DDBJ databases">
        <title>Novel taxa within the pig intestine.</title>
        <authorList>
            <person name="Wylensek D."/>
            <person name="Bishof K."/>
            <person name="Afrizal A."/>
            <person name="Clavel T."/>
        </authorList>
    </citation>
    <scope>NUCLEOTIDE SEQUENCE [LARGE SCALE GENOMIC DNA]</scope>
    <source>
        <strain evidence="4 5">CLA-KB-P66</strain>
    </source>
</reference>
<evidence type="ECO:0000256" key="1">
    <source>
        <dbReference type="ARBA" id="ARBA00007613"/>
    </source>
</evidence>
<dbReference type="Gene3D" id="2.20.200.10">
    <property type="entry name" value="Outer membrane efflux proteins (OEP)"/>
    <property type="match status" value="1"/>
</dbReference>
<dbReference type="Proteomes" id="UP001275932">
    <property type="component" value="Unassembled WGS sequence"/>
</dbReference>
<protein>
    <submittedName>
        <fullName evidence="4">TolC family protein</fullName>
    </submittedName>
</protein>
<dbReference type="InterPro" id="IPR010131">
    <property type="entry name" value="MdtP/NodT-like"/>
</dbReference>
<dbReference type="PANTHER" id="PTHR30203">
    <property type="entry name" value="OUTER MEMBRANE CATION EFFLUX PROTEIN"/>
    <property type="match status" value="1"/>
</dbReference>
<dbReference type="PROSITE" id="PS51257">
    <property type="entry name" value="PROKAR_LIPOPROTEIN"/>
    <property type="match status" value="1"/>
</dbReference>
<keyword evidence="2" id="KW-0564">Palmitate</keyword>
<evidence type="ECO:0000256" key="2">
    <source>
        <dbReference type="RuleBase" id="RU362097"/>
    </source>
</evidence>
<name>A0ABU4WHW3_9BACT</name>
<keyword evidence="5" id="KW-1185">Reference proteome</keyword>
<feature type="coiled-coil region" evidence="3">
    <location>
        <begin position="143"/>
        <end position="206"/>
    </location>
</feature>
<dbReference type="InterPro" id="IPR003423">
    <property type="entry name" value="OMP_efflux"/>
</dbReference>
<evidence type="ECO:0000256" key="3">
    <source>
        <dbReference type="SAM" id="Coils"/>
    </source>
</evidence>
<keyword evidence="2" id="KW-1134">Transmembrane beta strand</keyword>
<keyword evidence="2" id="KW-0449">Lipoprotein</keyword>
<gene>
    <name evidence="4" type="ORF">MOX91_06505</name>
</gene>
<keyword evidence="2" id="KW-0472">Membrane</keyword>
<dbReference type="Pfam" id="PF02321">
    <property type="entry name" value="OEP"/>
    <property type="match status" value="2"/>
</dbReference>
<dbReference type="Gene3D" id="1.20.1600.10">
    <property type="entry name" value="Outer membrane efflux proteins (OEP)"/>
    <property type="match status" value="1"/>
</dbReference>
<dbReference type="PANTHER" id="PTHR30203:SF30">
    <property type="entry name" value="OUTER MEMBRANE PROTEIN-RELATED"/>
    <property type="match status" value="1"/>
</dbReference>
<comment type="caution">
    <text evidence="4">The sequence shown here is derived from an EMBL/GenBank/DDBJ whole genome shotgun (WGS) entry which is preliminary data.</text>
</comment>
<comment type="subcellular location">
    <subcellularLocation>
        <location evidence="2">Cell membrane</location>
        <topology evidence="2">Lipid-anchor</topology>
    </subcellularLocation>
</comment>